<organism evidence="2 3">
    <name type="scientific">Larsenimonas rhizosphaerae</name>
    <dbReference type="NCBI Taxonomy" id="2944682"/>
    <lineage>
        <taxon>Bacteria</taxon>
        <taxon>Pseudomonadati</taxon>
        <taxon>Pseudomonadota</taxon>
        <taxon>Gammaproteobacteria</taxon>
        <taxon>Oceanospirillales</taxon>
        <taxon>Halomonadaceae</taxon>
        <taxon>Larsenimonas</taxon>
    </lineage>
</organism>
<accession>A0AA42CT99</accession>
<proteinExistence type="predicted"/>
<dbReference type="EMBL" id="JAPIVE010000001">
    <property type="protein sequence ID" value="MCX2523417.1"/>
    <property type="molecule type" value="Genomic_DNA"/>
</dbReference>
<gene>
    <name evidence="2" type="ORF">OQ287_04120</name>
</gene>
<dbReference type="RefSeq" id="WP_250936871.1">
    <property type="nucleotide sequence ID" value="NZ_JAMLJK010000001.1"/>
</dbReference>
<dbReference type="Proteomes" id="UP001165678">
    <property type="component" value="Unassembled WGS sequence"/>
</dbReference>
<reference evidence="2" key="1">
    <citation type="submission" date="2022-11" db="EMBL/GenBank/DDBJ databases">
        <title>Larsenimonas rhizosphaerae sp. nov., isolated from a tidal mudflat.</title>
        <authorList>
            <person name="Lee S.D."/>
            <person name="Kim I.S."/>
        </authorList>
    </citation>
    <scope>NUCLEOTIDE SEQUENCE</scope>
    <source>
        <strain evidence="2">GH2-1</strain>
    </source>
</reference>
<feature type="compositionally biased region" description="Basic and acidic residues" evidence="1">
    <location>
        <begin position="8"/>
        <end position="25"/>
    </location>
</feature>
<protein>
    <submittedName>
        <fullName evidence="2">Uncharacterized protein</fullName>
    </submittedName>
</protein>
<feature type="region of interest" description="Disordered" evidence="1">
    <location>
        <begin position="1"/>
        <end position="49"/>
    </location>
</feature>
<evidence type="ECO:0000313" key="2">
    <source>
        <dbReference type="EMBL" id="MCX2523417.1"/>
    </source>
</evidence>
<dbReference type="AlphaFoldDB" id="A0AA42CT99"/>
<comment type="caution">
    <text evidence="2">The sequence shown here is derived from an EMBL/GenBank/DDBJ whole genome shotgun (WGS) entry which is preliminary data.</text>
</comment>
<evidence type="ECO:0000313" key="3">
    <source>
        <dbReference type="Proteomes" id="UP001165678"/>
    </source>
</evidence>
<evidence type="ECO:0000256" key="1">
    <source>
        <dbReference type="SAM" id="MobiDB-lite"/>
    </source>
</evidence>
<sequence>MTGGHNIMLKEEQKMQARRRQEAHETSSFAPEAHRTAPRTEQQHHLMSH</sequence>
<keyword evidence="3" id="KW-1185">Reference proteome</keyword>
<name>A0AA42CT99_9GAMM</name>